<dbReference type="Proteomes" id="UP000476030">
    <property type="component" value="Unassembled WGS sequence"/>
</dbReference>
<dbReference type="EMBL" id="WTUW01000002">
    <property type="protein sequence ID" value="MZR31682.1"/>
    <property type="molecule type" value="Genomic_DNA"/>
</dbReference>
<keyword evidence="2" id="KW-0456">Lyase</keyword>
<dbReference type="PANTHER" id="PTHR43684:SF4">
    <property type="entry name" value="ENOYL-COA HYDRATASE_ISOMERASE FAMILY PROTEIN (AFU_ORTHOLOGUE AFUA_1G01890)"/>
    <property type="match status" value="1"/>
</dbReference>
<comment type="caution">
    <text evidence="2">The sequence shown here is derived from an EMBL/GenBank/DDBJ whole genome shotgun (WGS) entry which is preliminary data.</text>
</comment>
<dbReference type="InterPro" id="IPR001753">
    <property type="entry name" value="Enoyl-CoA_hydra/iso"/>
</dbReference>
<organism evidence="2 3">
    <name type="scientific">Sneathiella litorea</name>
    <dbReference type="NCBI Taxonomy" id="2606216"/>
    <lineage>
        <taxon>Bacteria</taxon>
        <taxon>Pseudomonadati</taxon>
        <taxon>Pseudomonadota</taxon>
        <taxon>Alphaproteobacteria</taxon>
        <taxon>Sneathiellales</taxon>
        <taxon>Sneathiellaceae</taxon>
        <taxon>Sneathiella</taxon>
    </lineage>
</organism>
<evidence type="ECO:0000256" key="1">
    <source>
        <dbReference type="ARBA" id="ARBA00005254"/>
    </source>
</evidence>
<dbReference type="NCBIfam" id="NF004857">
    <property type="entry name" value="PRK06210.1"/>
    <property type="match status" value="1"/>
</dbReference>
<protein>
    <submittedName>
        <fullName evidence="2">Enoyl-CoA hydratase</fullName>
        <ecNumber evidence="2">4.2.1.17</ecNumber>
    </submittedName>
</protein>
<dbReference type="Gene3D" id="3.90.226.10">
    <property type="entry name" value="2-enoyl-CoA Hydratase, Chain A, domain 1"/>
    <property type="match status" value="1"/>
</dbReference>
<proteinExistence type="inferred from homology"/>
<evidence type="ECO:0000313" key="3">
    <source>
        <dbReference type="Proteomes" id="UP000476030"/>
    </source>
</evidence>
<sequence>MAYEHIKFTTDEGIATVTLNRPDKLNAWTRIMEREVRDAMEAAEKDDSVRVIILTGEGRGFCAGADMNLLSGIEDGSEKREAGAVYGTKAYNVAVRSDFQTQYSYFPSISKPIIGAINGPAAGLGMVISLYCDMRFASREAVFMTAFAKRGLIAEHGISWMLPRLIGHSAALDLLLSSRKVTAEEALRLGLVNQVYDAEDLMPAVKVYATDLAQNVSPRSMAVMKRQVYDAQFLSLSEAVAIGNEEMIKSFASEDFKEGVAHFLEKRPAKFTGR</sequence>
<dbReference type="InterPro" id="IPR051053">
    <property type="entry name" value="ECH/Chromodomain_protein"/>
</dbReference>
<comment type="similarity">
    <text evidence="1">Belongs to the enoyl-CoA hydratase/isomerase family.</text>
</comment>
<dbReference type="RefSeq" id="WP_161316160.1">
    <property type="nucleotide sequence ID" value="NZ_WTUW01000002.1"/>
</dbReference>
<evidence type="ECO:0000313" key="2">
    <source>
        <dbReference type="EMBL" id="MZR31682.1"/>
    </source>
</evidence>
<gene>
    <name evidence="2" type="ORF">GQE98_13655</name>
</gene>
<keyword evidence="3" id="KW-1185">Reference proteome</keyword>
<dbReference type="GO" id="GO:0004300">
    <property type="term" value="F:enoyl-CoA hydratase activity"/>
    <property type="evidence" value="ECO:0007669"/>
    <property type="project" value="UniProtKB-EC"/>
</dbReference>
<dbReference type="InterPro" id="IPR029045">
    <property type="entry name" value="ClpP/crotonase-like_dom_sf"/>
</dbReference>
<dbReference type="PANTHER" id="PTHR43684">
    <property type="match status" value="1"/>
</dbReference>
<dbReference type="CDD" id="cd06558">
    <property type="entry name" value="crotonase-like"/>
    <property type="match status" value="1"/>
</dbReference>
<name>A0A6L8WB42_9PROT</name>
<reference evidence="2 3" key="1">
    <citation type="submission" date="2019-12" db="EMBL/GenBank/DDBJ databases">
        <title>Snethiella sp. nov. sp. isolated from sea sand.</title>
        <authorList>
            <person name="Kim J."/>
            <person name="Jeong S.E."/>
            <person name="Jung H.S."/>
            <person name="Jeon C.O."/>
        </authorList>
    </citation>
    <scope>NUCLEOTIDE SEQUENCE [LARGE SCALE GENOMIC DNA]</scope>
    <source>
        <strain evidence="2 3">DP05</strain>
    </source>
</reference>
<dbReference type="AlphaFoldDB" id="A0A6L8WB42"/>
<dbReference type="SUPFAM" id="SSF52096">
    <property type="entry name" value="ClpP/crotonase"/>
    <property type="match status" value="1"/>
</dbReference>
<dbReference type="Pfam" id="PF00378">
    <property type="entry name" value="ECH_1"/>
    <property type="match status" value="1"/>
</dbReference>
<accession>A0A6L8WB42</accession>
<dbReference type="EC" id="4.2.1.17" evidence="2"/>